<organism evidence="1 2">
    <name type="scientific">Gossypium arboreum</name>
    <name type="common">Tree cotton</name>
    <name type="synonym">Gossypium nanking</name>
    <dbReference type="NCBI Taxonomy" id="29729"/>
    <lineage>
        <taxon>Eukaryota</taxon>
        <taxon>Viridiplantae</taxon>
        <taxon>Streptophyta</taxon>
        <taxon>Embryophyta</taxon>
        <taxon>Tracheophyta</taxon>
        <taxon>Spermatophyta</taxon>
        <taxon>Magnoliopsida</taxon>
        <taxon>eudicotyledons</taxon>
        <taxon>Gunneridae</taxon>
        <taxon>Pentapetalae</taxon>
        <taxon>rosids</taxon>
        <taxon>malvids</taxon>
        <taxon>Malvales</taxon>
        <taxon>Malvaceae</taxon>
        <taxon>Malvoideae</taxon>
        <taxon>Gossypium</taxon>
    </lineage>
</organism>
<evidence type="ECO:0000313" key="1">
    <source>
        <dbReference type="EMBL" id="KHF99293.1"/>
    </source>
</evidence>
<name>A0A0B0MIQ6_GOSAR</name>
<dbReference type="Proteomes" id="UP000032142">
    <property type="component" value="Unassembled WGS sequence"/>
</dbReference>
<reference evidence="2" key="1">
    <citation type="submission" date="2014-09" db="EMBL/GenBank/DDBJ databases">
        <authorList>
            <person name="Mudge J."/>
            <person name="Ramaraj T."/>
            <person name="Lindquist I.E."/>
            <person name="Bharti A.K."/>
            <person name="Sundararajan A."/>
            <person name="Cameron C.T."/>
            <person name="Woodward J.E."/>
            <person name="May G.D."/>
            <person name="Brubaker C."/>
            <person name="Broadhvest J."/>
            <person name="Wilkins T.A."/>
        </authorList>
    </citation>
    <scope>NUCLEOTIDE SEQUENCE</scope>
    <source>
        <strain evidence="2">cv. AKA8401</strain>
    </source>
</reference>
<dbReference type="EMBL" id="JRRC01072141">
    <property type="protein sequence ID" value="KHF99293.1"/>
    <property type="molecule type" value="Genomic_DNA"/>
</dbReference>
<proteinExistence type="predicted"/>
<comment type="caution">
    <text evidence="1">The sequence shown here is derived from an EMBL/GenBank/DDBJ whole genome shotgun (WGS) entry which is preliminary data.</text>
</comment>
<protein>
    <submittedName>
        <fullName evidence="1">Uncharacterized protein</fullName>
    </submittedName>
</protein>
<accession>A0A0B0MIQ6</accession>
<evidence type="ECO:0000313" key="2">
    <source>
        <dbReference type="Proteomes" id="UP000032142"/>
    </source>
</evidence>
<sequence length="15" mass="1704">MDCILGTLYSLFSQL</sequence>
<keyword evidence="2" id="KW-1185">Reference proteome</keyword>
<gene>
    <name evidence="1" type="ORF">F383_38315</name>
</gene>